<dbReference type="KEGG" id="rrd:RradSPS_2791"/>
<evidence type="ECO:0000313" key="2">
    <source>
        <dbReference type="EMBL" id="AHY48074.1"/>
    </source>
</evidence>
<dbReference type="Pfam" id="PF06695">
    <property type="entry name" value="Sm_multidrug_ex"/>
    <property type="match status" value="1"/>
</dbReference>
<proteinExistence type="predicted"/>
<dbReference type="EMBL" id="CP007515">
    <property type="protein sequence ID" value="AHY48074.1"/>
    <property type="molecule type" value="Genomic_DNA"/>
</dbReference>
<name>A0A023X7P8_RUBRA</name>
<dbReference type="eggNOG" id="ENOG5031V7X">
    <property type="taxonomic scope" value="Bacteria"/>
</dbReference>
<evidence type="ECO:0000313" key="3">
    <source>
        <dbReference type="EMBL" id="MDX5895349.1"/>
    </source>
</evidence>
<dbReference type="EMBL" id="JAWXXX010000002">
    <property type="protein sequence ID" value="MDX5895349.1"/>
    <property type="molecule type" value="Genomic_DNA"/>
</dbReference>
<keyword evidence="1" id="KW-0472">Membrane</keyword>
<gene>
    <name evidence="2" type="ORF">RradSPS_2791</name>
    <name evidence="3" type="ORF">SIL72_15080</name>
</gene>
<reference evidence="2 4" key="1">
    <citation type="submission" date="2014-03" db="EMBL/GenBank/DDBJ databases">
        <title>Complete genome sequence of the Radio-Resistant Rubrobacter radiotolerans RSPS-4.</title>
        <authorList>
            <person name="Egas C.C."/>
            <person name="Barroso C.C."/>
            <person name="Froufe H.J.C."/>
            <person name="Pacheco J.J."/>
            <person name="Albuquerque L.L."/>
            <person name="da Costa M.M.S."/>
        </authorList>
    </citation>
    <scope>NUCLEOTIDE SEQUENCE [LARGE SCALE GENOMIC DNA]</scope>
    <source>
        <strain evidence="2 4">RSPS-4</strain>
        <plasmid evidence="2 4">1</plasmid>
    </source>
</reference>
<dbReference type="HOGENOM" id="CLU_117037_0_0_11"/>
<feature type="transmembrane region" description="Helical" evidence="1">
    <location>
        <begin position="34"/>
        <end position="61"/>
    </location>
</feature>
<dbReference type="OrthoDB" id="4570818at2"/>
<accession>A0A023X7P8</accession>
<dbReference type="AlphaFoldDB" id="A0A023X7P8"/>
<evidence type="ECO:0000313" key="4">
    <source>
        <dbReference type="Proteomes" id="UP000025229"/>
    </source>
</evidence>
<dbReference type="Proteomes" id="UP001281130">
    <property type="component" value="Unassembled WGS sequence"/>
</dbReference>
<dbReference type="Proteomes" id="UP000025229">
    <property type="component" value="Plasmid 1"/>
</dbReference>
<keyword evidence="1" id="KW-0812">Transmembrane</keyword>
<geneLocation type="plasmid" evidence="2">
    <name>1</name>
</geneLocation>
<organism evidence="2 4">
    <name type="scientific">Rubrobacter radiotolerans</name>
    <name type="common">Arthrobacter radiotolerans</name>
    <dbReference type="NCBI Taxonomy" id="42256"/>
    <lineage>
        <taxon>Bacteria</taxon>
        <taxon>Bacillati</taxon>
        <taxon>Actinomycetota</taxon>
        <taxon>Rubrobacteria</taxon>
        <taxon>Rubrobacterales</taxon>
        <taxon>Rubrobacteraceae</taxon>
        <taxon>Rubrobacter</taxon>
    </lineage>
</organism>
<evidence type="ECO:0000256" key="1">
    <source>
        <dbReference type="SAM" id="Phobius"/>
    </source>
</evidence>
<feature type="transmembrane region" description="Helical" evidence="1">
    <location>
        <begin position="82"/>
        <end position="107"/>
    </location>
</feature>
<keyword evidence="1" id="KW-1133">Transmembrane helix</keyword>
<feature type="transmembrane region" description="Helical" evidence="1">
    <location>
        <begin position="119"/>
        <end position="141"/>
    </location>
</feature>
<dbReference type="InterPro" id="IPR009577">
    <property type="entry name" value="Sm_multidrug_ex"/>
</dbReference>
<dbReference type="RefSeq" id="WP_084264128.1">
    <property type="nucleotide sequence ID" value="NZ_CP007515.1"/>
</dbReference>
<keyword evidence="2" id="KW-0614">Plasmid</keyword>
<protein>
    <submittedName>
        <fullName evidence="3">Small multi-drug export protein</fullName>
    </submittedName>
</protein>
<reference evidence="3" key="2">
    <citation type="submission" date="2023-11" db="EMBL/GenBank/DDBJ databases">
        <title>MicrobeMod: A computational toolkit for identifying prokaryotic methylation and restriction-modification with nanopore sequencing.</title>
        <authorList>
            <person name="Crits-Christoph A."/>
            <person name="Kang S.C."/>
            <person name="Lee H."/>
            <person name="Ostrov N."/>
        </authorList>
    </citation>
    <scope>NUCLEOTIDE SEQUENCE</scope>
    <source>
        <strain evidence="3">ATCC 51242</strain>
    </source>
</reference>
<keyword evidence="4" id="KW-1185">Reference proteome</keyword>
<sequence length="142" mass="15203">MTDLLFRLLLTAASGALDLWVGIPVGFALGLPAVLVWAAAVSGNLGVAMLAFFAGSWLRRWIQGNRWLAKRRRRVEHAMKRYGVPGVALQAPLLTGTPTAIVVALALGAPVRSLLRWMIPSVVLWGAVFTGAAALGVSFLWD</sequence>